<evidence type="ECO:0000259" key="8">
    <source>
        <dbReference type="Pfam" id="PF04551"/>
    </source>
</evidence>
<keyword evidence="5 7" id="KW-0411">Iron-sulfur</keyword>
<protein>
    <recommendedName>
        <fullName evidence="7">4-hydroxy-3-methylbut-2-en-1-yl diphosphate synthase (flavodoxin)</fullName>
        <ecNumber evidence="7">1.17.7.3</ecNumber>
    </recommendedName>
    <alternativeName>
        <fullName evidence="7">1-hydroxy-2-methyl-2-(E)-butenyl 4-diphosphate synthase</fullName>
    </alternativeName>
</protein>
<comment type="catalytic activity">
    <reaction evidence="7">
        <text>(2E)-4-hydroxy-3-methylbut-2-enyl diphosphate + oxidized [flavodoxin] + H2O + 2 H(+) = 2-C-methyl-D-erythritol 2,4-cyclic diphosphate + reduced [flavodoxin]</text>
        <dbReference type="Rhea" id="RHEA:43604"/>
        <dbReference type="Rhea" id="RHEA-COMP:10622"/>
        <dbReference type="Rhea" id="RHEA-COMP:10623"/>
        <dbReference type="ChEBI" id="CHEBI:15377"/>
        <dbReference type="ChEBI" id="CHEBI:15378"/>
        <dbReference type="ChEBI" id="CHEBI:57618"/>
        <dbReference type="ChEBI" id="CHEBI:58210"/>
        <dbReference type="ChEBI" id="CHEBI:58483"/>
        <dbReference type="ChEBI" id="CHEBI:128753"/>
        <dbReference type="EC" id="1.17.7.3"/>
    </reaction>
</comment>
<evidence type="ECO:0000256" key="6">
    <source>
        <dbReference type="ARBA" id="ARBA00023229"/>
    </source>
</evidence>
<dbReference type="Pfam" id="PF04551">
    <property type="entry name" value="GcpE"/>
    <property type="match status" value="1"/>
</dbReference>
<keyword evidence="3 7" id="KW-0560">Oxidoreductase</keyword>
<feature type="binding site" evidence="7">
    <location>
        <position position="264"/>
    </location>
    <ligand>
        <name>[4Fe-4S] cluster</name>
        <dbReference type="ChEBI" id="CHEBI:49883"/>
    </ligand>
</feature>
<keyword evidence="1 7" id="KW-0004">4Fe-4S</keyword>
<dbReference type="GO" id="GO:0046429">
    <property type="term" value="F:4-hydroxy-3-methylbut-2-en-1-yl diphosphate synthase activity (ferredoxin)"/>
    <property type="evidence" value="ECO:0007669"/>
    <property type="project" value="UniProtKB-UniRule"/>
</dbReference>
<evidence type="ECO:0000256" key="7">
    <source>
        <dbReference type="HAMAP-Rule" id="MF_00159"/>
    </source>
</evidence>
<dbReference type="SUPFAM" id="SSF56014">
    <property type="entry name" value="Nitrite and sulphite reductase 4Fe-4S domain-like"/>
    <property type="match status" value="1"/>
</dbReference>
<dbReference type="UniPathway" id="UPA00056">
    <property type="reaction ID" value="UER00096"/>
</dbReference>
<reference evidence="11" key="1">
    <citation type="submission" date="2017-09" db="EMBL/GenBank/DDBJ databases">
        <title>Depth-based differentiation of microbial function through sediment-hosted aquifers and enrichment of novel symbionts in the deep terrestrial subsurface.</title>
        <authorList>
            <person name="Probst A.J."/>
            <person name="Ladd B."/>
            <person name="Jarett J.K."/>
            <person name="Geller-Mcgrath D.E."/>
            <person name="Sieber C.M.K."/>
            <person name="Emerson J.B."/>
            <person name="Anantharaman K."/>
            <person name="Thomas B.C."/>
            <person name="Malmstrom R."/>
            <person name="Stieglmeier M."/>
            <person name="Klingl A."/>
            <person name="Woyke T."/>
            <person name="Ryan C.M."/>
            <person name="Banfield J.F."/>
        </authorList>
    </citation>
    <scope>NUCLEOTIDE SEQUENCE [LARGE SCALE GENOMIC DNA]</scope>
</reference>
<evidence type="ECO:0000256" key="3">
    <source>
        <dbReference type="ARBA" id="ARBA00023002"/>
    </source>
</evidence>
<accession>A0A2M7R6F5</accession>
<dbReference type="NCBIfam" id="TIGR00612">
    <property type="entry name" value="ispG_gcpE"/>
    <property type="match status" value="1"/>
</dbReference>
<dbReference type="AlphaFoldDB" id="A0A2M7R6F5"/>
<dbReference type="NCBIfam" id="NF001540">
    <property type="entry name" value="PRK00366.1"/>
    <property type="match status" value="1"/>
</dbReference>
<sequence length="350" mass="38988">MIKRRKTKIIKIGNQKIGGNFPILVQSMTNTKTWDVNVTVGQIKELEKAGCEIIRVGVPDLKSAKALGKIKKRIKIPLVADIHFSADLACEAINQGVDKIRINPGNFPKSELTKIVKLCKEKKIPIRIGINSGSFEKDILGRHKSVTAEMMVKSALKNIELIEKLGFNNLVISLKAPDVLRTIRAYEMLSEKVDYPLHLGITEAGRELPGTVKSAIGIGYLLLKGIGDTIRVSLSENPIREVKVGWEILKSLDLRERGVKIVSCPTCARSEIDVIKIAREIEKETRDIKKPLKIAVMGCIVNGLGEAKEADLGLIGIKNAALTTKDRKIIKRIKKKDILKEFKRELKNYY</sequence>
<feature type="domain" description="IspG C-terminal" evidence="9">
    <location>
        <begin position="260"/>
        <end position="347"/>
    </location>
</feature>
<dbReference type="GO" id="GO:0019288">
    <property type="term" value="P:isopentenyl diphosphate biosynthetic process, methylerythritol 4-phosphate pathway"/>
    <property type="evidence" value="ECO:0007669"/>
    <property type="project" value="UniProtKB-UniRule"/>
</dbReference>
<dbReference type="SUPFAM" id="SSF51717">
    <property type="entry name" value="Dihydropteroate synthetase-like"/>
    <property type="match status" value="1"/>
</dbReference>
<evidence type="ECO:0000256" key="1">
    <source>
        <dbReference type="ARBA" id="ARBA00022485"/>
    </source>
</evidence>
<dbReference type="InterPro" id="IPR016425">
    <property type="entry name" value="IspG_bac"/>
</dbReference>
<dbReference type="InterPro" id="IPR045854">
    <property type="entry name" value="NO2/SO3_Rdtase_4Fe4S_sf"/>
</dbReference>
<evidence type="ECO:0000313" key="11">
    <source>
        <dbReference type="Proteomes" id="UP000230767"/>
    </source>
</evidence>
<dbReference type="FunFam" id="3.20.20.20:FF:000001">
    <property type="entry name" value="4-hydroxy-3-methylbut-2-en-1-yl diphosphate synthase (flavodoxin)"/>
    <property type="match status" value="1"/>
</dbReference>
<dbReference type="GO" id="GO:0016114">
    <property type="term" value="P:terpenoid biosynthetic process"/>
    <property type="evidence" value="ECO:0007669"/>
    <property type="project" value="InterPro"/>
</dbReference>
<evidence type="ECO:0000256" key="2">
    <source>
        <dbReference type="ARBA" id="ARBA00022723"/>
    </source>
</evidence>
<dbReference type="EC" id="1.17.7.3" evidence="7"/>
<comment type="function">
    <text evidence="7">Converts 2C-methyl-D-erythritol 2,4-cyclodiphosphate (ME-2,4cPP) into 1-hydroxy-2-methyl-2-(E)-butenyl 4-diphosphate.</text>
</comment>
<name>A0A2M7R6F5_9BACT</name>
<dbReference type="InterPro" id="IPR011005">
    <property type="entry name" value="Dihydropteroate_synth-like_sf"/>
</dbReference>
<proteinExistence type="inferred from homology"/>
<feature type="domain" description="IspG TIM-barrel" evidence="8">
    <location>
        <begin position="7"/>
        <end position="246"/>
    </location>
</feature>
<dbReference type="InterPro" id="IPR004588">
    <property type="entry name" value="IspG_bac-typ"/>
</dbReference>
<dbReference type="Gene3D" id="3.30.413.10">
    <property type="entry name" value="Sulfite Reductase Hemoprotein, domain 1"/>
    <property type="match status" value="1"/>
</dbReference>
<dbReference type="GO" id="GO:0005506">
    <property type="term" value="F:iron ion binding"/>
    <property type="evidence" value="ECO:0007669"/>
    <property type="project" value="InterPro"/>
</dbReference>
<dbReference type="Gene3D" id="3.20.20.20">
    <property type="entry name" value="Dihydropteroate synthase-like"/>
    <property type="match status" value="1"/>
</dbReference>
<dbReference type="PANTHER" id="PTHR30454">
    <property type="entry name" value="4-HYDROXY-3-METHYLBUT-2-EN-1-YL DIPHOSPHATE SYNTHASE"/>
    <property type="match status" value="1"/>
</dbReference>
<dbReference type="PANTHER" id="PTHR30454:SF0">
    <property type="entry name" value="4-HYDROXY-3-METHYLBUT-2-EN-1-YL DIPHOSPHATE SYNTHASE (FERREDOXIN), CHLOROPLASTIC"/>
    <property type="match status" value="1"/>
</dbReference>
<comment type="cofactor">
    <cofactor evidence="7">
        <name>[4Fe-4S] cluster</name>
        <dbReference type="ChEBI" id="CHEBI:49883"/>
    </cofactor>
    <text evidence="7">Binds 1 [4Fe-4S] cluster.</text>
</comment>
<feature type="binding site" evidence="7">
    <location>
        <position position="267"/>
    </location>
    <ligand>
        <name>[4Fe-4S] cluster</name>
        <dbReference type="ChEBI" id="CHEBI:49883"/>
    </ligand>
</feature>
<dbReference type="PIRSF" id="PIRSF004640">
    <property type="entry name" value="IspG"/>
    <property type="match status" value="1"/>
</dbReference>
<gene>
    <name evidence="7" type="primary">ispG</name>
    <name evidence="10" type="ORF">COY73_02635</name>
</gene>
<evidence type="ECO:0000256" key="5">
    <source>
        <dbReference type="ARBA" id="ARBA00023014"/>
    </source>
</evidence>
<evidence type="ECO:0000313" key="10">
    <source>
        <dbReference type="EMBL" id="PIY88831.1"/>
    </source>
</evidence>
<organism evidence="10 11">
    <name type="scientific">Candidatus Nealsonbacteria bacterium CG_4_10_14_0_8_um_filter_37_14</name>
    <dbReference type="NCBI Taxonomy" id="1974684"/>
    <lineage>
        <taxon>Bacteria</taxon>
        <taxon>Candidatus Nealsoniibacteriota</taxon>
    </lineage>
</organism>
<dbReference type="GO" id="GO:0141197">
    <property type="term" value="F:4-hydroxy-3-methylbut-2-enyl-diphosphate synthase activity (flavodoxin)"/>
    <property type="evidence" value="ECO:0007669"/>
    <property type="project" value="UniProtKB-EC"/>
</dbReference>
<dbReference type="Pfam" id="PF26540">
    <property type="entry name" value="GcpE_C"/>
    <property type="match status" value="1"/>
</dbReference>
<evidence type="ECO:0000256" key="4">
    <source>
        <dbReference type="ARBA" id="ARBA00023004"/>
    </source>
</evidence>
<comment type="similarity">
    <text evidence="7">Belongs to the IspG family.</text>
</comment>
<keyword evidence="2 7" id="KW-0479">Metal-binding</keyword>
<comment type="caution">
    <text evidence="10">The sequence shown here is derived from an EMBL/GenBank/DDBJ whole genome shotgun (WGS) entry which is preliminary data.</text>
</comment>
<keyword evidence="6 7" id="KW-0414">Isoprene biosynthesis</keyword>
<dbReference type="HAMAP" id="MF_00159">
    <property type="entry name" value="IspG"/>
    <property type="match status" value="1"/>
</dbReference>
<feature type="binding site" evidence="7">
    <location>
        <position position="306"/>
    </location>
    <ligand>
        <name>[4Fe-4S] cluster</name>
        <dbReference type="ChEBI" id="CHEBI:49883"/>
    </ligand>
</feature>
<comment type="pathway">
    <text evidence="7">Isoprenoid biosynthesis; isopentenyl diphosphate biosynthesis via DXP pathway; isopentenyl diphosphate from 1-deoxy-D-xylulose 5-phosphate: step 5/6.</text>
</comment>
<keyword evidence="4 7" id="KW-0408">Iron</keyword>
<dbReference type="GO" id="GO:0051539">
    <property type="term" value="F:4 iron, 4 sulfur cluster binding"/>
    <property type="evidence" value="ECO:0007669"/>
    <property type="project" value="UniProtKB-UniRule"/>
</dbReference>
<feature type="binding site" evidence="7">
    <location>
        <position position="299"/>
    </location>
    <ligand>
        <name>[4Fe-4S] cluster</name>
        <dbReference type="ChEBI" id="CHEBI:49883"/>
    </ligand>
</feature>
<dbReference type="InterPro" id="IPR058579">
    <property type="entry name" value="IspG_C"/>
</dbReference>
<dbReference type="EMBL" id="PFLW01000065">
    <property type="protein sequence ID" value="PIY88831.1"/>
    <property type="molecule type" value="Genomic_DNA"/>
</dbReference>
<dbReference type="Proteomes" id="UP000230767">
    <property type="component" value="Unassembled WGS sequence"/>
</dbReference>
<evidence type="ECO:0000259" key="9">
    <source>
        <dbReference type="Pfam" id="PF26540"/>
    </source>
</evidence>
<dbReference type="InterPro" id="IPR058578">
    <property type="entry name" value="IspG_TIM"/>
</dbReference>